<dbReference type="Proteomes" id="UP000650994">
    <property type="component" value="Unassembled WGS sequence"/>
</dbReference>
<accession>A0ABQ1TYM3</accession>
<evidence type="ECO:0000313" key="2">
    <source>
        <dbReference type="Proteomes" id="UP000650994"/>
    </source>
</evidence>
<sequence length="60" mass="6630">MHKISAAITPKSSTTAVFQLLRKLVSINKKKTGPIRIVLSKKPISMAEKIISITKLRSAR</sequence>
<gene>
    <name evidence="1" type="ORF">GCM10010984_24320</name>
</gene>
<dbReference type="EMBL" id="BMFL01000017">
    <property type="protein sequence ID" value="GGF06191.1"/>
    <property type="molecule type" value="Genomic_DNA"/>
</dbReference>
<keyword evidence="2" id="KW-1185">Reference proteome</keyword>
<proteinExistence type="predicted"/>
<organism evidence="1 2">
    <name type="scientific">Chishuiella changwenlii</name>
    <dbReference type="NCBI Taxonomy" id="1434701"/>
    <lineage>
        <taxon>Bacteria</taxon>
        <taxon>Pseudomonadati</taxon>
        <taxon>Bacteroidota</taxon>
        <taxon>Flavobacteriia</taxon>
        <taxon>Flavobacteriales</taxon>
        <taxon>Weeksellaceae</taxon>
        <taxon>Chishuiella</taxon>
    </lineage>
</organism>
<reference evidence="2" key="1">
    <citation type="journal article" date="2019" name="Int. J. Syst. Evol. Microbiol.">
        <title>The Global Catalogue of Microorganisms (GCM) 10K type strain sequencing project: providing services to taxonomists for standard genome sequencing and annotation.</title>
        <authorList>
            <consortium name="The Broad Institute Genomics Platform"/>
            <consortium name="The Broad Institute Genome Sequencing Center for Infectious Disease"/>
            <person name="Wu L."/>
            <person name="Ma J."/>
        </authorList>
    </citation>
    <scope>NUCLEOTIDE SEQUENCE [LARGE SCALE GENOMIC DNA]</scope>
    <source>
        <strain evidence="2">CGMCC 1.12707</strain>
    </source>
</reference>
<evidence type="ECO:0000313" key="1">
    <source>
        <dbReference type="EMBL" id="GGF06191.1"/>
    </source>
</evidence>
<protein>
    <submittedName>
        <fullName evidence="1">Uncharacterized protein</fullName>
    </submittedName>
</protein>
<comment type="caution">
    <text evidence="1">The sequence shown here is derived from an EMBL/GenBank/DDBJ whole genome shotgun (WGS) entry which is preliminary data.</text>
</comment>
<name>A0ABQ1TYM3_9FLAO</name>